<dbReference type="InterPro" id="IPR004337">
    <property type="entry name" value="Astro_capsid_N"/>
</dbReference>
<evidence type="ECO:0000256" key="3">
    <source>
        <dbReference type="ARBA" id="ARBA00022844"/>
    </source>
</evidence>
<dbReference type="InterPro" id="IPR029053">
    <property type="entry name" value="Viral_coat"/>
</dbReference>
<dbReference type="Pfam" id="PF03115">
    <property type="entry name" value="Astro_capsid_N"/>
    <property type="match status" value="1"/>
</dbReference>
<dbReference type="GO" id="GO:0019028">
    <property type="term" value="C:viral capsid"/>
    <property type="evidence" value="ECO:0007669"/>
    <property type="project" value="UniProtKB-KW"/>
</dbReference>
<organism evidence="6">
    <name type="scientific">Beihai cephalopholis spiloparaea astrovirus</name>
    <dbReference type="NCBI Taxonomy" id="2116122"/>
    <lineage>
        <taxon>Viruses</taxon>
        <taxon>Riboviria</taxon>
        <taxon>Orthornavirae</taxon>
        <taxon>Pisuviricota</taxon>
        <taxon>Stelpaviricetes</taxon>
        <taxon>Stellavirales</taxon>
        <taxon>Astroviridae</taxon>
    </lineage>
</organism>
<protein>
    <submittedName>
        <fullName evidence="6">Capsid protein</fullName>
    </submittedName>
</protein>
<comment type="subcellular location">
    <subcellularLocation>
        <location evidence="1">Virion</location>
    </subcellularLocation>
</comment>
<proteinExistence type="predicted"/>
<evidence type="ECO:0000313" key="6">
    <source>
        <dbReference type="EMBL" id="AVM87142.1"/>
    </source>
</evidence>
<evidence type="ECO:0000256" key="1">
    <source>
        <dbReference type="ARBA" id="ARBA00004328"/>
    </source>
</evidence>
<sequence>MKMNSSTKQKTGAMKRSKPMRKNAGPPRKRRKTRATSKDAAQDRAIRDLKETVMGGYKESETVSGEMYVGDVVANTNPETIWISQMAIPTNPVLLAKKGGEGTPLFQKASIFGKFRIKGFTVLARPLIGASAARGMTLCLSANHSAGESVGPENYNQFLQRQHSEAVIGRETRFKPRCEKTWKDVDTSSGSPQTTSGGSVVVGTMGLGVSAYTGQELTGSVWRITVRYTYGFANFQDNTNMKDLIEAPVSNVEIMSDQDGQVLVGVPQDQVPSLRQYNSPTRRTGNERAKSAVWTVAGVAADAVSIVFPPAAPFLKAGLWILKAIFGVQYKGRNGTQMQWFSVHASKEAAADNAPVVGTPGIAAQPLISLPNARISQQDTPLPQVAPQAAPPCPPCPVDNGVPPIKTLQVYKEFEGPRGVNWAEYTSGTVQVVIENNTVPVVKFSDHMKNPIKVLKPDGSDVDLDITGYSVNSCVVPRETALLITTDLGVMGLKSYDILKDENTRLPLAHIQTTSEQYDAVFLGGKWRAGATGAVPCYHFLKIKDSSTAWYVIITKEAVTGYDNLGDVFLDPRNPGLPPRQTTIAGEGEDEISNEIEDVVDYFASINLRTALGTATCLFSETSDSSDEE</sequence>
<keyword evidence="3" id="KW-0946">Virion</keyword>
<feature type="region of interest" description="Disordered" evidence="4">
    <location>
        <begin position="1"/>
        <end position="44"/>
    </location>
</feature>
<feature type="domain" description="Astrovirus capsid protein inner core" evidence="5">
    <location>
        <begin position="22"/>
        <end position="235"/>
    </location>
</feature>
<dbReference type="EMBL" id="MG599883">
    <property type="protein sequence ID" value="AVM87142.1"/>
    <property type="molecule type" value="Genomic_RNA"/>
</dbReference>
<evidence type="ECO:0000256" key="4">
    <source>
        <dbReference type="SAM" id="MobiDB-lite"/>
    </source>
</evidence>
<feature type="compositionally biased region" description="Basic residues" evidence="4">
    <location>
        <begin position="13"/>
        <end position="35"/>
    </location>
</feature>
<evidence type="ECO:0000259" key="5">
    <source>
        <dbReference type="Pfam" id="PF03115"/>
    </source>
</evidence>
<dbReference type="Gene3D" id="2.60.120.20">
    <property type="match status" value="1"/>
</dbReference>
<accession>A0A2P1GMD0</accession>
<feature type="compositionally biased region" description="Polar residues" evidence="4">
    <location>
        <begin position="1"/>
        <end position="10"/>
    </location>
</feature>
<keyword evidence="2" id="KW-0167">Capsid protein</keyword>
<reference evidence="6" key="1">
    <citation type="journal article" date="2018" name="Nature">
        <title>The evolutionary history of vertebrate RNA viruses.</title>
        <authorList>
            <person name="Shi M."/>
            <person name="Lin X.D."/>
            <person name="Chen X."/>
            <person name="Tian J.H."/>
            <person name="Chen L.J."/>
            <person name="Li K."/>
            <person name="Wang W."/>
            <person name="Eden J.S."/>
            <person name="Shen J.J."/>
            <person name="Liu L."/>
            <person name="Holmes E.C."/>
            <person name="Zhang Y.Z."/>
        </authorList>
    </citation>
    <scope>NUCLEOTIDE SEQUENCE</scope>
    <source>
        <strain evidence="6">LXMC182963</strain>
    </source>
</reference>
<name>A0A2P1GMD0_9VIRU</name>
<evidence type="ECO:0000256" key="2">
    <source>
        <dbReference type="ARBA" id="ARBA00022561"/>
    </source>
</evidence>